<gene>
    <name evidence="1" type="ORF">S03H2_56832</name>
</gene>
<proteinExistence type="predicted"/>
<dbReference type="EMBL" id="BARU01036396">
    <property type="protein sequence ID" value="GAH89507.1"/>
    <property type="molecule type" value="Genomic_DNA"/>
</dbReference>
<name>X1J6C9_9ZZZZ</name>
<dbReference type="AlphaFoldDB" id="X1J6C9"/>
<sequence>MPQFAPSELKTAVAPITVQPAGLSSEVEIFLGPNETTKVATSGRIPFTSTGASQEVRLPVAMPATTGTYHV</sequence>
<reference evidence="1" key="1">
    <citation type="journal article" date="2014" name="Front. Microbiol.">
        <title>High frequency of phylogenetically diverse reductive dehalogenase-homologous genes in deep subseafloor sedimentary metagenomes.</title>
        <authorList>
            <person name="Kawai M."/>
            <person name="Futagami T."/>
            <person name="Toyoda A."/>
            <person name="Takaki Y."/>
            <person name="Nishi S."/>
            <person name="Hori S."/>
            <person name="Arai W."/>
            <person name="Tsubouchi T."/>
            <person name="Morono Y."/>
            <person name="Uchiyama I."/>
            <person name="Ito T."/>
            <person name="Fujiyama A."/>
            <person name="Inagaki F."/>
            <person name="Takami H."/>
        </authorList>
    </citation>
    <scope>NUCLEOTIDE SEQUENCE</scope>
    <source>
        <strain evidence="1">Expedition CK06-06</strain>
    </source>
</reference>
<accession>X1J6C9</accession>
<comment type="caution">
    <text evidence="1">The sequence shown here is derived from an EMBL/GenBank/DDBJ whole genome shotgun (WGS) entry which is preliminary data.</text>
</comment>
<organism evidence="1">
    <name type="scientific">marine sediment metagenome</name>
    <dbReference type="NCBI Taxonomy" id="412755"/>
    <lineage>
        <taxon>unclassified sequences</taxon>
        <taxon>metagenomes</taxon>
        <taxon>ecological metagenomes</taxon>
    </lineage>
</organism>
<protein>
    <submittedName>
        <fullName evidence="1">Uncharacterized protein</fullName>
    </submittedName>
</protein>
<evidence type="ECO:0000313" key="1">
    <source>
        <dbReference type="EMBL" id="GAH89507.1"/>
    </source>
</evidence>
<feature type="non-terminal residue" evidence="1">
    <location>
        <position position="71"/>
    </location>
</feature>